<evidence type="ECO:0000256" key="5">
    <source>
        <dbReference type="SAM" id="Phobius"/>
    </source>
</evidence>
<comment type="subcellular location">
    <subcellularLocation>
        <location evidence="1">Membrane</location>
        <topology evidence="1">Multi-pass membrane protein</topology>
    </subcellularLocation>
</comment>
<dbReference type="RefSeq" id="WP_089216873.1">
    <property type="nucleotide sequence ID" value="NZ_FZPA01000012.1"/>
</dbReference>
<feature type="transmembrane region" description="Helical" evidence="5">
    <location>
        <begin position="17"/>
        <end position="36"/>
    </location>
</feature>
<feature type="transmembrane region" description="Helical" evidence="5">
    <location>
        <begin position="180"/>
        <end position="197"/>
    </location>
</feature>
<gene>
    <name evidence="7" type="ORF">SAMN06295955_11273</name>
</gene>
<accession>A0A239K2K3</accession>
<dbReference type="OrthoDB" id="8479685at2"/>
<keyword evidence="8" id="KW-1185">Reference proteome</keyword>
<dbReference type="EMBL" id="FZPA01000012">
    <property type="protein sequence ID" value="SNT12616.1"/>
    <property type="molecule type" value="Genomic_DNA"/>
</dbReference>
<keyword evidence="4 5" id="KW-0472">Membrane</keyword>
<feature type="transmembrane region" description="Helical" evidence="5">
    <location>
        <begin position="107"/>
        <end position="127"/>
    </location>
</feature>
<dbReference type="GO" id="GO:0016020">
    <property type="term" value="C:membrane"/>
    <property type="evidence" value="ECO:0007669"/>
    <property type="project" value="UniProtKB-SubCell"/>
</dbReference>
<evidence type="ECO:0000256" key="1">
    <source>
        <dbReference type="ARBA" id="ARBA00004141"/>
    </source>
</evidence>
<organism evidence="7 8">
    <name type="scientific">Sphingopyxis indica</name>
    <dbReference type="NCBI Taxonomy" id="436663"/>
    <lineage>
        <taxon>Bacteria</taxon>
        <taxon>Pseudomonadati</taxon>
        <taxon>Pseudomonadota</taxon>
        <taxon>Alphaproteobacteria</taxon>
        <taxon>Sphingomonadales</taxon>
        <taxon>Sphingomonadaceae</taxon>
        <taxon>Sphingopyxis</taxon>
    </lineage>
</organism>
<dbReference type="Proteomes" id="UP000198339">
    <property type="component" value="Unassembled WGS sequence"/>
</dbReference>
<reference evidence="7 8" key="1">
    <citation type="submission" date="2017-06" db="EMBL/GenBank/DDBJ databases">
        <authorList>
            <person name="Kim H.J."/>
            <person name="Triplett B.A."/>
        </authorList>
    </citation>
    <scope>NUCLEOTIDE SEQUENCE [LARGE SCALE GENOMIC DNA]</scope>
    <source>
        <strain evidence="7 8">DS15</strain>
    </source>
</reference>
<dbReference type="GO" id="GO:0016874">
    <property type="term" value="F:ligase activity"/>
    <property type="evidence" value="ECO:0007669"/>
    <property type="project" value="UniProtKB-KW"/>
</dbReference>
<evidence type="ECO:0000256" key="2">
    <source>
        <dbReference type="ARBA" id="ARBA00022692"/>
    </source>
</evidence>
<feature type="transmembrane region" description="Helical" evidence="5">
    <location>
        <begin position="81"/>
        <end position="100"/>
    </location>
</feature>
<feature type="transmembrane region" description="Helical" evidence="5">
    <location>
        <begin position="357"/>
        <end position="373"/>
    </location>
</feature>
<proteinExistence type="predicted"/>
<name>A0A239K2K3_9SPHN</name>
<feature type="transmembrane region" description="Helical" evidence="5">
    <location>
        <begin position="243"/>
        <end position="264"/>
    </location>
</feature>
<dbReference type="Pfam" id="PF04932">
    <property type="entry name" value="Wzy_C"/>
    <property type="match status" value="1"/>
</dbReference>
<keyword evidence="2 5" id="KW-0812">Transmembrane</keyword>
<evidence type="ECO:0000259" key="6">
    <source>
        <dbReference type="Pfam" id="PF04932"/>
    </source>
</evidence>
<dbReference type="InterPro" id="IPR007016">
    <property type="entry name" value="O-antigen_ligase-rel_domated"/>
</dbReference>
<dbReference type="AlphaFoldDB" id="A0A239K2K3"/>
<keyword evidence="7" id="KW-0436">Ligase</keyword>
<evidence type="ECO:0000313" key="7">
    <source>
        <dbReference type="EMBL" id="SNT12616.1"/>
    </source>
</evidence>
<dbReference type="PANTHER" id="PTHR37422:SF13">
    <property type="entry name" value="LIPOPOLYSACCHARIDE BIOSYNTHESIS PROTEIN PA4999-RELATED"/>
    <property type="match status" value="1"/>
</dbReference>
<dbReference type="InterPro" id="IPR051533">
    <property type="entry name" value="WaaL-like"/>
</dbReference>
<keyword evidence="3 5" id="KW-1133">Transmembrane helix</keyword>
<protein>
    <submittedName>
        <fullName evidence="7">O-antigen ligase</fullName>
    </submittedName>
</protein>
<dbReference type="PANTHER" id="PTHR37422">
    <property type="entry name" value="TEICHURONIC ACID BIOSYNTHESIS PROTEIN TUAE"/>
    <property type="match status" value="1"/>
</dbReference>
<evidence type="ECO:0000313" key="8">
    <source>
        <dbReference type="Proteomes" id="UP000198339"/>
    </source>
</evidence>
<sequence length="411" mass="44346">MHESLEPSPRIGPAKSFPLASLLAPAIGFAPVILFLTTMGQHISAFQFILKTLAIPVLIVEIGVSLSLLGRAGHIPVPPRWISISMAALMLLAVATSLNAKDPSISIIKISILFIHLGFGIAIYLIYTRSRMFYTEILYKNMTIGFLIFTILSISYALLHREDDYVWAYYFPAYNQIRGYGYYAAAIAGLCLWKWIAGDKISGVVAAFALAAALWTGSRGTLAAVAGGYAGAFLLFPFARRGVLRFLAVLGAGILLSVALTVLVPLGRFGPQRLIGDDSDSGRIAIWGRTLEMALQRPWFGWGESQFATLFPDTHVAQPHNVFLQILLSWGFVGAGLVAILSIWLGCKVYRAVNEQNAAFLLAAMNIAVFSLFDGSLYHVQSVSIFALCIAVVLATKSGDAAGGCRAPQPG</sequence>
<feature type="transmembrane region" description="Helical" evidence="5">
    <location>
        <begin position="322"/>
        <end position="345"/>
    </location>
</feature>
<feature type="transmembrane region" description="Helical" evidence="5">
    <location>
        <begin position="139"/>
        <end position="159"/>
    </location>
</feature>
<feature type="transmembrane region" description="Helical" evidence="5">
    <location>
        <begin position="203"/>
        <end position="236"/>
    </location>
</feature>
<evidence type="ECO:0000256" key="3">
    <source>
        <dbReference type="ARBA" id="ARBA00022989"/>
    </source>
</evidence>
<evidence type="ECO:0000256" key="4">
    <source>
        <dbReference type="ARBA" id="ARBA00023136"/>
    </source>
</evidence>
<feature type="transmembrane region" description="Helical" evidence="5">
    <location>
        <begin position="48"/>
        <end position="69"/>
    </location>
</feature>
<feature type="domain" description="O-antigen ligase-related" evidence="6">
    <location>
        <begin position="205"/>
        <end position="337"/>
    </location>
</feature>